<proteinExistence type="predicted"/>
<dbReference type="OrthoDB" id="1814359at2"/>
<accession>I9RDE5</accession>
<evidence type="ECO:0000259" key="1">
    <source>
        <dbReference type="Pfam" id="PF04230"/>
    </source>
</evidence>
<dbReference type="Pfam" id="PF04230">
    <property type="entry name" value="PS_pyruv_trans"/>
    <property type="match status" value="1"/>
</dbReference>
<dbReference type="PANTHER" id="PTHR36836:SF1">
    <property type="entry name" value="COLANIC ACID BIOSYNTHESIS PROTEIN WCAK"/>
    <property type="match status" value="1"/>
</dbReference>
<dbReference type="Proteomes" id="UP000003741">
    <property type="component" value="Unassembled WGS sequence"/>
</dbReference>
<comment type="caution">
    <text evidence="2">The sequence shown here is derived from an EMBL/GenBank/DDBJ whole genome shotgun (WGS) entry which is preliminary data.</text>
</comment>
<dbReference type="HOGENOM" id="CLU_039510_2_0_10"/>
<dbReference type="AlphaFoldDB" id="I9RDE5"/>
<name>I9RDE5_9BACE</name>
<evidence type="ECO:0000313" key="2">
    <source>
        <dbReference type="EMBL" id="EIY40233.1"/>
    </source>
</evidence>
<gene>
    <name evidence="2" type="ORF">HMPREF1062_00076</name>
</gene>
<dbReference type="InterPro" id="IPR007345">
    <property type="entry name" value="Polysacch_pyruvyl_Trfase"/>
</dbReference>
<dbReference type="PATRIC" id="fig|997874.3.peg.78"/>
<keyword evidence="3" id="KW-1185">Reference proteome</keyword>
<dbReference type="PANTHER" id="PTHR36836">
    <property type="entry name" value="COLANIC ACID BIOSYNTHESIS PROTEIN WCAK"/>
    <property type="match status" value="1"/>
</dbReference>
<dbReference type="EMBL" id="AGXG01000001">
    <property type="protein sequence ID" value="EIY40233.1"/>
    <property type="molecule type" value="Genomic_DNA"/>
</dbReference>
<evidence type="ECO:0000313" key="3">
    <source>
        <dbReference type="Proteomes" id="UP000003741"/>
    </source>
</evidence>
<protein>
    <recommendedName>
        <fullName evidence="1">Polysaccharide pyruvyl transferase domain-containing protein</fullName>
    </recommendedName>
</protein>
<reference evidence="2 3" key="1">
    <citation type="submission" date="2012-02" db="EMBL/GenBank/DDBJ databases">
        <title>The Genome Sequence of Bacteroides cellulosilyticus CL02T12C19.</title>
        <authorList>
            <consortium name="The Broad Institute Genome Sequencing Platform"/>
            <person name="Earl A."/>
            <person name="Ward D."/>
            <person name="Feldgarden M."/>
            <person name="Gevers D."/>
            <person name="Zitomersky N.L."/>
            <person name="Coyne M.J."/>
            <person name="Comstock L.E."/>
            <person name="Young S.K."/>
            <person name="Zeng Q."/>
            <person name="Gargeya S."/>
            <person name="Fitzgerald M."/>
            <person name="Haas B."/>
            <person name="Abouelleil A."/>
            <person name="Alvarado L."/>
            <person name="Arachchi H.M."/>
            <person name="Berlin A."/>
            <person name="Chapman S.B."/>
            <person name="Gearin G."/>
            <person name="Goldberg J."/>
            <person name="Griggs A."/>
            <person name="Gujja S."/>
            <person name="Hansen M."/>
            <person name="Heiman D."/>
            <person name="Howarth C."/>
            <person name="Larimer J."/>
            <person name="Lui A."/>
            <person name="MacDonald P.J.P."/>
            <person name="McCowen C."/>
            <person name="Montmayeur A."/>
            <person name="Murphy C."/>
            <person name="Neiman D."/>
            <person name="Pearson M."/>
            <person name="Priest M."/>
            <person name="Roberts A."/>
            <person name="Saif S."/>
            <person name="Shea T."/>
            <person name="Sisk P."/>
            <person name="Stolte C."/>
            <person name="Sykes S."/>
            <person name="Wortman J."/>
            <person name="Nusbaum C."/>
            <person name="Birren B."/>
        </authorList>
    </citation>
    <scope>NUCLEOTIDE SEQUENCE [LARGE SCALE GENOMIC DNA]</scope>
    <source>
        <strain evidence="2 3">CL02T12C19</strain>
    </source>
</reference>
<sequence>MKIYFPIHLDGGNRGCEAIAKGTAILLEKPKEELVGLCRNPKLDKRLGIDEFVSLWQYPLWLKVYNKFYCKFKSFIVKDRCRFIQICFKRHYKVFLNKMESGDILFSTGGDMMCYDNNEVVYTNDTVHEHGLKSVLWGCSIGKNNLTPEKIATLKRFSLIYARESLTATMLKEELGLNNVVTFPDPAFILEPEKVDLPDCFNKGNVIGLNISNYILGGFDFESPLGKDIVSFVETIIYSTDRHILLIPHVMWEGQDDRIVSRMLFDKYEHTNRVHLLDSTSLNYSQIRYVISKCLIFIGARTHAVISAYSTCVPSVALGYSIKSKGIAKDLAMSMDTVVDSKNYQQGAFMKSYDFVDRHLGELRKKMETIIPEYKENTYGIRKVLRELSCK</sequence>
<dbReference type="RefSeq" id="WP_007215153.1">
    <property type="nucleotide sequence ID" value="NZ_JH724085.1"/>
</dbReference>
<organism evidence="2 3">
    <name type="scientific">Bacteroides cellulosilyticus CL02T12C19</name>
    <dbReference type="NCBI Taxonomy" id="997874"/>
    <lineage>
        <taxon>Bacteria</taxon>
        <taxon>Pseudomonadati</taxon>
        <taxon>Bacteroidota</taxon>
        <taxon>Bacteroidia</taxon>
        <taxon>Bacteroidales</taxon>
        <taxon>Bacteroidaceae</taxon>
        <taxon>Bacteroides</taxon>
    </lineage>
</organism>
<feature type="domain" description="Polysaccharide pyruvyl transferase" evidence="1">
    <location>
        <begin position="13"/>
        <end position="321"/>
    </location>
</feature>